<feature type="region of interest" description="Disordered" evidence="1">
    <location>
        <begin position="412"/>
        <end position="519"/>
    </location>
</feature>
<feature type="compositionally biased region" description="Basic and acidic residues" evidence="1">
    <location>
        <begin position="433"/>
        <end position="444"/>
    </location>
</feature>
<reference evidence="2" key="1">
    <citation type="submission" date="2019-03" db="EMBL/GenBank/DDBJ databases">
        <authorList>
            <person name="Danneels B."/>
        </authorList>
    </citation>
    <scope>NUCLEOTIDE SEQUENCE</scope>
</reference>
<accession>A0A484PZK8</accession>
<gene>
    <name evidence="2" type="ORF">ANK1_3933</name>
    <name evidence="3" type="ORF">ANK2_3934</name>
</gene>
<evidence type="ECO:0000313" key="2">
    <source>
        <dbReference type="EMBL" id="VFR31442.1"/>
    </source>
</evidence>
<protein>
    <submittedName>
        <fullName evidence="2">Uncharacterized protein</fullName>
    </submittedName>
</protein>
<feature type="region of interest" description="Disordered" evidence="1">
    <location>
        <begin position="1"/>
        <end position="25"/>
    </location>
</feature>
<feature type="compositionally biased region" description="Basic and acidic residues" evidence="1">
    <location>
        <begin position="451"/>
        <end position="467"/>
    </location>
</feature>
<organism evidence="2">
    <name type="scientific">plant metagenome</name>
    <dbReference type="NCBI Taxonomy" id="1297885"/>
    <lineage>
        <taxon>unclassified sequences</taxon>
        <taxon>metagenomes</taxon>
        <taxon>organismal metagenomes</taxon>
    </lineage>
</organism>
<proteinExistence type="predicted"/>
<name>A0A484PZK8_9ZZZZ</name>
<feature type="compositionally biased region" description="Acidic residues" evidence="1">
    <location>
        <begin position="474"/>
        <end position="485"/>
    </location>
</feature>
<dbReference type="AlphaFoldDB" id="A0A484PZK8"/>
<evidence type="ECO:0000256" key="1">
    <source>
        <dbReference type="SAM" id="MobiDB-lite"/>
    </source>
</evidence>
<sequence length="629" mass="68290">MLGWSFPPNADGEDEDLNNPGIESFKNTPLTSLAREICQNSLDARHSEAMAPVEVQFTLIDLPAADFPDITNFRDILARCKAERPDSKKFQQFFRRAEDIASQEKIPCLLISDFNTTGLRGADGAKGTDWYKLTRTVGSSDKSSGLGSFGIGKFAPYANSDLRTVFYCTLNADEQHAFQGVARLVTHKAASGEETRGTGYFGVREKNRPILARSQIPAFLARKNIGTNILIAGFRRSDQWEAEIVRAVVDSFFYAVMHEKLVVRAGGTVINHGSLPSIVENSYKDQKTTGNTPAYLEALTSSDAREFINSDFEGLGQISLKIISGKNYPKRVAMIRGSGMKIFDKGHFLTPLRFAGVFNAVGEKIDSFLKSLEPPQHNSFEAERADAPAEAKARLRRLYEWIRDCVRSIAESDAEEDTEIEGVSKYLPDDVDDAPKKKEEVSSEDRDEAAEEIRFVVKPREAFKERTTAAVEPASEEGDDAAGEDEAGRRANDEDSGADVSTGEDAPSGEGVGDSAAAGNGNSSAPVYVPVQLKSQRVFSSDAASGSYVITFEPENDGGGTLFLNAIGEVGQERVLVSQARLVETGAAVPVIGPGHVGPFTMKAGQKIRIEVKLRTALRCALGVAVHAN</sequence>
<dbReference type="EMBL" id="CAADIA010000006">
    <property type="protein sequence ID" value="VFR31442.1"/>
    <property type="molecule type" value="Genomic_DNA"/>
</dbReference>
<evidence type="ECO:0000313" key="3">
    <source>
        <dbReference type="EMBL" id="VFR60273.1"/>
    </source>
</evidence>
<dbReference type="EMBL" id="CAADIF010000005">
    <property type="protein sequence ID" value="VFR60273.1"/>
    <property type="molecule type" value="Genomic_DNA"/>
</dbReference>